<name>W4LAX2_9BACT</name>
<reference evidence="2 3" key="1">
    <citation type="journal article" date="2014" name="Nature">
        <title>An environmental bacterial taxon with a large and distinct metabolic repertoire.</title>
        <authorList>
            <person name="Wilson M.C."/>
            <person name="Mori T."/>
            <person name="Ruckert C."/>
            <person name="Uria A.R."/>
            <person name="Helf M.J."/>
            <person name="Takada K."/>
            <person name="Gernert C."/>
            <person name="Steffens U.A."/>
            <person name="Heycke N."/>
            <person name="Schmitt S."/>
            <person name="Rinke C."/>
            <person name="Helfrich E.J."/>
            <person name="Brachmann A.O."/>
            <person name="Gurgui C."/>
            <person name="Wakimoto T."/>
            <person name="Kracht M."/>
            <person name="Crusemann M."/>
            <person name="Hentschel U."/>
            <person name="Abe I."/>
            <person name="Matsunaga S."/>
            <person name="Kalinowski J."/>
            <person name="Takeyama H."/>
            <person name="Piel J."/>
        </authorList>
    </citation>
    <scope>NUCLEOTIDE SEQUENCE [LARGE SCALE GENOMIC DNA]</scope>
    <source>
        <strain evidence="3">TSY2</strain>
    </source>
</reference>
<keyword evidence="1" id="KW-1133">Transmembrane helix</keyword>
<evidence type="ECO:0000256" key="1">
    <source>
        <dbReference type="SAM" id="Phobius"/>
    </source>
</evidence>
<gene>
    <name evidence="2" type="ORF">ETSY2_49050</name>
</gene>
<feature type="transmembrane region" description="Helical" evidence="1">
    <location>
        <begin position="69"/>
        <end position="86"/>
    </location>
</feature>
<protein>
    <submittedName>
        <fullName evidence="2">Uncharacterized protein</fullName>
    </submittedName>
</protein>
<keyword evidence="1" id="KW-0812">Transmembrane</keyword>
<evidence type="ECO:0000313" key="2">
    <source>
        <dbReference type="EMBL" id="ETW94850.1"/>
    </source>
</evidence>
<organism evidence="2 3">
    <name type="scientific">Candidatus Entotheonella gemina</name>
    <dbReference type="NCBI Taxonomy" id="1429439"/>
    <lineage>
        <taxon>Bacteria</taxon>
        <taxon>Pseudomonadati</taxon>
        <taxon>Nitrospinota/Tectimicrobiota group</taxon>
        <taxon>Candidatus Tectimicrobiota</taxon>
        <taxon>Candidatus Entotheonellia</taxon>
        <taxon>Candidatus Entotheonellales</taxon>
        <taxon>Candidatus Entotheonellaceae</taxon>
        <taxon>Candidatus Entotheonella</taxon>
    </lineage>
</organism>
<dbReference type="HOGENOM" id="CLU_2205227_0_0_7"/>
<accession>W4LAX2</accession>
<comment type="caution">
    <text evidence="2">The sequence shown here is derived from an EMBL/GenBank/DDBJ whole genome shotgun (WGS) entry which is preliminary data.</text>
</comment>
<evidence type="ECO:0000313" key="3">
    <source>
        <dbReference type="Proteomes" id="UP000019140"/>
    </source>
</evidence>
<keyword evidence="3" id="KW-1185">Reference proteome</keyword>
<proteinExistence type="predicted"/>
<dbReference type="Proteomes" id="UP000019140">
    <property type="component" value="Unassembled WGS sequence"/>
</dbReference>
<dbReference type="EMBL" id="AZHX01002396">
    <property type="protein sequence ID" value="ETW94850.1"/>
    <property type="molecule type" value="Genomic_DNA"/>
</dbReference>
<dbReference type="AlphaFoldDB" id="W4LAX2"/>
<sequence length="89" mass="10205">MAEEYVSKDQHRADLLELRGELKEEIAGIRQDVAVLSKNVEHLTQTMQAGFNELRQDNRHLQTAVQRQMWALIAVVVGVVVKMMFFPTP</sequence>
<keyword evidence="1" id="KW-0472">Membrane</keyword>